<evidence type="ECO:0000259" key="9">
    <source>
        <dbReference type="PROSITE" id="PS51755"/>
    </source>
</evidence>
<dbReference type="FunFam" id="3.40.50.2300:FF:000002">
    <property type="entry name" value="DNA-binding response regulator PhoP"/>
    <property type="match status" value="1"/>
</dbReference>
<dbReference type="GO" id="GO:0006355">
    <property type="term" value="P:regulation of DNA-templated transcription"/>
    <property type="evidence" value="ECO:0007669"/>
    <property type="project" value="InterPro"/>
</dbReference>
<gene>
    <name evidence="10" type="primary">basR</name>
    <name evidence="10" type="ORF">NCTC10660_02101</name>
</gene>
<keyword evidence="5" id="KW-0804">Transcription</keyword>
<proteinExistence type="predicted"/>
<protein>
    <submittedName>
        <fullName evidence="10">Protein BasR</fullName>
    </submittedName>
</protein>
<dbReference type="PROSITE" id="PS51755">
    <property type="entry name" value="OMPR_PHOB"/>
    <property type="match status" value="1"/>
</dbReference>
<feature type="modified residue" description="4-aspartylphosphate" evidence="6">
    <location>
        <position position="51"/>
    </location>
</feature>
<evidence type="ECO:0000256" key="6">
    <source>
        <dbReference type="PROSITE-ProRule" id="PRU00169"/>
    </source>
</evidence>
<dbReference type="Gene3D" id="6.10.250.690">
    <property type="match status" value="1"/>
</dbReference>
<dbReference type="SUPFAM" id="SSF52172">
    <property type="entry name" value="CheY-like"/>
    <property type="match status" value="1"/>
</dbReference>
<evidence type="ECO:0000256" key="1">
    <source>
        <dbReference type="ARBA" id="ARBA00022553"/>
    </source>
</evidence>
<dbReference type="PANTHER" id="PTHR48111">
    <property type="entry name" value="REGULATOR OF RPOS"/>
    <property type="match status" value="1"/>
</dbReference>
<feature type="DNA-binding region" description="OmpR/PhoB-type" evidence="7">
    <location>
        <begin position="122"/>
        <end position="220"/>
    </location>
</feature>
<dbReference type="InterPro" id="IPR016032">
    <property type="entry name" value="Sig_transdc_resp-reg_C-effctor"/>
</dbReference>
<evidence type="ECO:0000259" key="8">
    <source>
        <dbReference type="PROSITE" id="PS50110"/>
    </source>
</evidence>
<dbReference type="CDD" id="cd17624">
    <property type="entry name" value="REC_OmpR_PmrA-like"/>
    <property type="match status" value="1"/>
</dbReference>
<dbReference type="GeneID" id="93353089"/>
<feature type="domain" description="OmpR/PhoB-type" evidence="9">
    <location>
        <begin position="122"/>
        <end position="220"/>
    </location>
</feature>
<evidence type="ECO:0000256" key="5">
    <source>
        <dbReference type="ARBA" id="ARBA00023163"/>
    </source>
</evidence>
<evidence type="ECO:0000256" key="7">
    <source>
        <dbReference type="PROSITE-ProRule" id="PRU01091"/>
    </source>
</evidence>
<dbReference type="PANTHER" id="PTHR48111:SF67">
    <property type="entry name" value="TRANSCRIPTIONAL REGULATORY PROTEIN TCTD"/>
    <property type="match status" value="1"/>
</dbReference>
<dbReference type="GO" id="GO:0005829">
    <property type="term" value="C:cytosol"/>
    <property type="evidence" value="ECO:0007669"/>
    <property type="project" value="TreeGrafter"/>
</dbReference>
<keyword evidence="2" id="KW-0902">Two-component regulatory system</keyword>
<keyword evidence="1 6" id="KW-0597">Phosphoprotein</keyword>
<dbReference type="InterPro" id="IPR039420">
    <property type="entry name" value="WalR-like"/>
</dbReference>
<dbReference type="SMART" id="SM00862">
    <property type="entry name" value="Trans_reg_C"/>
    <property type="match status" value="1"/>
</dbReference>
<dbReference type="GO" id="GO:0032993">
    <property type="term" value="C:protein-DNA complex"/>
    <property type="evidence" value="ECO:0007669"/>
    <property type="project" value="TreeGrafter"/>
</dbReference>
<dbReference type="Pfam" id="PF00486">
    <property type="entry name" value="Trans_reg_C"/>
    <property type="match status" value="1"/>
</dbReference>
<dbReference type="Proteomes" id="UP000254927">
    <property type="component" value="Unassembled WGS sequence"/>
</dbReference>
<dbReference type="SUPFAM" id="SSF46894">
    <property type="entry name" value="C-terminal effector domain of the bipartite response regulators"/>
    <property type="match status" value="1"/>
</dbReference>
<dbReference type="Gene3D" id="1.10.10.10">
    <property type="entry name" value="Winged helix-like DNA-binding domain superfamily/Winged helix DNA-binding domain"/>
    <property type="match status" value="1"/>
</dbReference>
<dbReference type="GO" id="GO:0000156">
    <property type="term" value="F:phosphorelay response regulator activity"/>
    <property type="evidence" value="ECO:0007669"/>
    <property type="project" value="TreeGrafter"/>
</dbReference>
<dbReference type="InterPro" id="IPR001789">
    <property type="entry name" value="Sig_transdc_resp-reg_receiver"/>
</dbReference>
<accession>A0A378U1M3</accession>
<dbReference type="EMBL" id="UGQW01000002">
    <property type="protein sequence ID" value="STZ68574.1"/>
    <property type="molecule type" value="Genomic_DNA"/>
</dbReference>
<dbReference type="GO" id="GO:0000976">
    <property type="term" value="F:transcription cis-regulatory region binding"/>
    <property type="evidence" value="ECO:0007669"/>
    <property type="project" value="TreeGrafter"/>
</dbReference>
<dbReference type="PROSITE" id="PS50110">
    <property type="entry name" value="RESPONSE_REGULATORY"/>
    <property type="match status" value="1"/>
</dbReference>
<evidence type="ECO:0000313" key="11">
    <source>
        <dbReference type="Proteomes" id="UP000254927"/>
    </source>
</evidence>
<dbReference type="InterPro" id="IPR001867">
    <property type="entry name" value="OmpR/PhoB-type_DNA-bd"/>
</dbReference>
<dbReference type="CDD" id="cd00383">
    <property type="entry name" value="trans_reg_C"/>
    <property type="match status" value="1"/>
</dbReference>
<keyword evidence="4 7" id="KW-0238">DNA-binding</keyword>
<reference evidence="10 11" key="1">
    <citation type="submission" date="2018-06" db="EMBL/GenBank/DDBJ databases">
        <authorList>
            <consortium name="Pathogen Informatics"/>
            <person name="Doyle S."/>
        </authorList>
    </citation>
    <scope>NUCLEOTIDE SEQUENCE [LARGE SCALE GENOMIC DNA]</scope>
    <source>
        <strain evidence="10 11">NCTC10660</strain>
    </source>
</reference>
<dbReference type="InterPro" id="IPR036388">
    <property type="entry name" value="WH-like_DNA-bd_sf"/>
</dbReference>
<sequence>MRVLLVEDDAMIAEAATCGLKDGGYAVDWIKNGGQVAAAVQAQPYDLILLDLGLPGCDGLQVLAELRATSCSVPILIVTARDDLHSRLGGLDGGADDYIVKPFDMAELQARMRAVLRRHNGQSQALPGNGLLTLDPATRRVRVAGQEGNIMLSNKEFAVLQALLMRPGMILSRTDLEDKIYGWGEEVESNAVDFLIHALRKKLGKEHIQNVRGAGWLVPKGDEAV</sequence>
<dbReference type="RefSeq" id="WP_074895138.1">
    <property type="nucleotide sequence ID" value="NZ_CP031252.1"/>
</dbReference>
<organism evidence="10 11">
    <name type="scientific">Neisseria elongata</name>
    <dbReference type="NCBI Taxonomy" id="495"/>
    <lineage>
        <taxon>Bacteria</taxon>
        <taxon>Pseudomonadati</taxon>
        <taxon>Pseudomonadota</taxon>
        <taxon>Betaproteobacteria</taxon>
        <taxon>Neisseriales</taxon>
        <taxon>Neisseriaceae</taxon>
        <taxon>Neisseria</taxon>
    </lineage>
</organism>
<evidence type="ECO:0000256" key="3">
    <source>
        <dbReference type="ARBA" id="ARBA00023015"/>
    </source>
</evidence>
<keyword evidence="3" id="KW-0805">Transcription regulation</keyword>
<dbReference type="SMART" id="SM00448">
    <property type="entry name" value="REC"/>
    <property type="match status" value="1"/>
</dbReference>
<evidence type="ECO:0000256" key="2">
    <source>
        <dbReference type="ARBA" id="ARBA00023012"/>
    </source>
</evidence>
<name>A0A378U1M3_NEIEL</name>
<evidence type="ECO:0000313" key="10">
    <source>
        <dbReference type="EMBL" id="STZ68574.1"/>
    </source>
</evidence>
<dbReference type="InterPro" id="IPR011006">
    <property type="entry name" value="CheY-like_superfamily"/>
</dbReference>
<dbReference type="Gene3D" id="3.40.50.2300">
    <property type="match status" value="1"/>
</dbReference>
<feature type="domain" description="Response regulatory" evidence="8">
    <location>
        <begin position="2"/>
        <end position="116"/>
    </location>
</feature>
<evidence type="ECO:0000256" key="4">
    <source>
        <dbReference type="ARBA" id="ARBA00023125"/>
    </source>
</evidence>
<dbReference type="Pfam" id="PF00072">
    <property type="entry name" value="Response_reg"/>
    <property type="match status" value="1"/>
</dbReference>
<dbReference type="AlphaFoldDB" id="A0A378U1M3"/>